<dbReference type="InterPro" id="IPR025669">
    <property type="entry name" value="AAA_dom"/>
</dbReference>
<evidence type="ECO:0000256" key="4">
    <source>
        <dbReference type="ARBA" id="ARBA00011903"/>
    </source>
</evidence>
<keyword evidence="12 18" id="KW-1133">Transmembrane helix</keyword>
<evidence type="ECO:0000256" key="8">
    <source>
        <dbReference type="ARBA" id="ARBA00022692"/>
    </source>
</evidence>
<evidence type="ECO:0000256" key="18">
    <source>
        <dbReference type="SAM" id="Phobius"/>
    </source>
</evidence>
<dbReference type="InterPro" id="IPR005702">
    <property type="entry name" value="Wzc-like_C"/>
</dbReference>
<evidence type="ECO:0000256" key="11">
    <source>
        <dbReference type="ARBA" id="ARBA00022840"/>
    </source>
</evidence>
<dbReference type="EMBL" id="QOKV01000021">
    <property type="protein sequence ID" value="KAA0679872.1"/>
    <property type="molecule type" value="Genomic_DNA"/>
</dbReference>
<dbReference type="GO" id="GO:0005886">
    <property type="term" value="C:plasma membrane"/>
    <property type="evidence" value="ECO:0007669"/>
    <property type="project" value="UniProtKB-SubCell"/>
</dbReference>
<dbReference type="InterPro" id="IPR003856">
    <property type="entry name" value="LPS_length_determ_N"/>
</dbReference>
<evidence type="ECO:0000256" key="1">
    <source>
        <dbReference type="ARBA" id="ARBA00004429"/>
    </source>
</evidence>
<evidence type="ECO:0000256" key="17">
    <source>
        <dbReference type="SAM" id="MobiDB-lite"/>
    </source>
</evidence>
<dbReference type="PANTHER" id="PTHR32309:SF13">
    <property type="entry name" value="FERRIC ENTEROBACTIN TRANSPORT PROTEIN FEPE"/>
    <property type="match status" value="1"/>
</dbReference>
<feature type="domain" description="AAA" evidence="20">
    <location>
        <begin position="692"/>
        <end position="836"/>
    </location>
</feature>
<accession>A0A6L3AU40</accession>
<name>A0A6L3AU40_AZOBR</name>
<dbReference type="AlphaFoldDB" id="A0A6L3AU40"/>
<evidence type="ECO:0000313" key="21">
    <source>
        <dbReference type="EMBL" id="KAA0679872.1"/>
    </source>
</evidence>
<dbReference type="Gene3D" id="3.40.50.300">
    <property type="entry name" value="P-loop containing nucleotide triphosphate hydrolases"/>
    <property type="match status" value="1"/>
</dbReference>
<sequence>MTVAGVSTETDGPSFFQLLRGAIHGTRSLSGNGFSSGTSLSIWRVHSAPVFKRHPNSRLSPRKTRRPQRVLLQPPATPIPGRTASQQDERGDDVNSSIGKGGTLPGHEAHTSVLPDSLLQSAAGDSSDVRGRQEATVFATLAVLWRRKLLLLAVILLGTGTITYVMQSLKPMYRATAMVQLDSRRVELAEFKSVVSNLTPEAPAVRSEVSIVGSRALAERVVEKLGLLTDPEFNPTLKAPDGADDHWLKRVTKAGVGALPPEGNDVLRRVVQQATALFRADESPIARDPDQARLLTIDTLLRRIEARNDDRSFTIIIEASSVDPAKAAAIANAFGQAYLDYRTEMNRGMTERVNQWLGGRLIEAREAVRGAEEAIRSFRKENSLLELPPDGRNMVQQQMNEIATQLTAAQAQKAAAEARVRQARDQTAANNAAAIPEVLASPLIQKLREAEAMLERRLAELQQVYGDKHQDIVNLRRGIGELKARIRDEVGKIQKGLDADLEVARIREATLLKSIADLQEQQKGIEATGIQLRDLERSADAHRTLYRSLAERYEQTMALKNSGALDAHLSAPALPPIRPAFPQLRMSLGVGLVGSTALAVALVLLLERLSSGLRTPTQVERATGVPCLGMVPSLPRNEAAWNLPLHPDSRRAREIGAFREAIQTVRTMACMPRKRGTPPKVLLVTSSIPKEGKSVLAANLARSLAGLGLNTLLIDADFRRPSIATLLGYQPRGSVADLLDGRVGIDDLIHQESANLSVLGNTIGTPDAHDRISSQAMSDLIAWARHNYDVVVIDSAPVMLFSDALALSFLADSVIYVVRWQHTPLDTVMAGFNKLKSVDSAVGGVVLSRVVASKHVKYGHKDDAYYYALHAPARH</sequence>
<evidence type="ECO:0000256" key="10">
    <source>
        <dbReference type="ARBA" id="ARBA00022777"/>
    </source>
</evidence>
<keyword evidence="8 18" id="KW-0812">Transmembrane</keyword>
<evidence type="ECO:0000256" key="3">
    <source>
        <dbReference type="ARBA" id="ARBA00008883"/>
    </source>
</evidence>
<dbReference type="Pfam" id="PF02706">
    <property type="entry name" value="Wzz"/>
    <property type="match status" value="1"/>
</dbReference>
<comment type="caution">
    <text evidence="21">The sequence shown here is derived from an EMBL/GenBank/DDBJ whole genome shotgun (WGS) entry which is preliminary data.</text>
</comment>
<gene>
    <name evidence="21" type="ORF">DS837_25055</name>
</gene>
<keyword evidence="5" id="KW-1003">Cell membrane</keyword>
<keyword evidence="11" id="KW-0067">ATP-binding</keyword>
<keyword evidence="7" id="KW-0808">Transferase</keyword>
<evidence type="ECO:0000256" key="6">
    <source>
        <dbReference type="ARBA" id="ARBA00022519"/>
    </source>
</evidence>
<dbReference type="Pfam" id="PF13614">
    <property type="entry name" value="AAA_31"/>
    <property type="match status" value="1"/>
</dbReference>
<feature type="coiled-coil region" evidence="16">
    <location>
        <begin position="361"/>
        <end position="464"/>
    </location>
</feature>
<comment type="similarity">
    <text evidence="2">Belongs to the CpsD/CapB family.</text>
</comment>
<dbReference type="CDD" id="cd05387">
    <property type="entry name" value="BY-kinase"/>
    <property type="match status" value="1"/>
</dbReference>
<keyword evidence="6" id="KW-0997">Cell inner membrane</keyword>
<comment type="catalytic activity">
    <reaction evidence="15">
        <text>L-tyrosyl-[protein] + ATP = O-phospho-L-tyrosyl-[protein] + ADP + H(+)</text>
        <dbReference type="Rhea" id="RHEA:10596"/>
        <dbReference type="Rhea" id="RHEA-COMP:10136"/>
        <dbReference type="Rhea" id="RHEA-COMP:20101"/>
        <dbReference type="ChEBI" id="CHEBI:15378"/>
        <dbReference type="ChEBI" id="CHEBI:30616"/>
        <dbReference type="ChEBI" id="CHEBI:46858"/>
        <dbReference type="ChEBI" id="CHEBI:61978"/>
        <dbReference type="ChEBI" id="CHEBI:456216"/>
        <dbReference type="EC" id="2.7.10.2"/>
    </reaction>
</comment>
<protein>
    <recommendedName>
        <fullName evidence="4">non-specific protein-tyrosine kinase</fullName>
        <ecNumber evidence="4">2.7.10.2</ecNumber>
    </recommendedName>
</protein>
<feature type="compositionally biased region" description="Basic residues" evidence="17">
    <location>
        <begin position="53"/>
        <end position="68"/>
    </location>
</feature>
<keyword evidence="10" id="KW-0418">Kinase</keyword>
<dbReference type="PANTHER" id="PTHR32309">
    <property type="entry name" value="TYROSINE-PROTEIN KINASE"/>
    <property type="match status" value="1"/>
</dbReference>
<comment type="similarity">
    <text evidence="3">Belongs to the etk/wzc family.</text>
</comment>
<proteinExistence type="inferred from homology"/>
<feature type="domain" description="Polysaccharide chain length determinant N-terminal" evidence="19">
    <location>
        <begin position="141"/>
        <end position="225"/>
    </location>
</feature>
<dbReference type="SUPFAM" id="SSF52540">
    <property type="entry name" value="P-loop containing nucleoside triphosphate hydrolases"/>
    <property type="match status" value="1"/>
</dbReference>
<dbReference type="InterPro" id="IPR050445">
    <property type="entry name" value="Bact_polysacc_biosynth/exp"/>
</dbReference>
<evidence type="ECO:0000256" key="13">
    <source>
        <dbReference type="ARBA" id="ARBA00023136"/>
    </source>
</evidence>
<dbReference type="Proteomes" id="UP000476837">
    <property type="component" value="Unassembled WGS sequence"/>
</dbReference>
<evidence type="ECO:0000256" key="9">
    <source>
        <dbReference type="ARBA" id="ARBA00022741"/>
    </source>
</evidence>
<evidence type="ECO:0000256" key="14">
    <source>
        <dbReference type="ARBA" id="ARBA00023137"/>
    </source>
</evidence>
<dbReference type="InterPro" id="IPR027417">
    <property type="entry name" value="P-loop_NTPase"/>
</dbReference>
<evidence type="ECO:0000256" key="5">
    <source>
        <dbReference type="ARBA" id="ARBA00022475"/>
    </source>
</evidence>
<keyword evidence="16" id="KW-0175">Coiled coil</keyword>
<reference evidence="21 22" key="1">
    <citation type="submission" date="2018-07" db="EMBL/GenBank/DDBJ databases">
        <title>Genome sequence of Roseomonas fauriae ATCC 49958.</title>
        <authorList>
            <person name="Sant'Anna F.H."/>
            <person name="Baldani J.I."/>
            <person name="Zilli J.E."/>
            <person name="Reis V.M."/>
            <person name="Hartmann A."/>
            <person name="Cruz L."/>
            <person name="de Souza E.M."/>
            <person name="de Oliveira Pedrosa F."/>
            <person name="Passaglia L.M.P."/>
        </authorList>
    </citation>
    <scope>NUCLEOTIDE SEQUENCE [LARGE SCALE GENOMIC DNA]</scope>
    <source>
        <strain evidence="21 22">ATCC 49958</strain>
    </source>
</reference>
<evidence type="ECO:0000256" key="2">
    <source>
        <dbReference type="ARBA" id="ARBA00007316"/>
    </source>
</evidence>
<evidence type="ECO:0000256" key="16">
    <source>
        <dbReference type="SAM" id="Coils"/>
    </source>
</evidence>
<keyword evidence="13 18" id="KW-0472">Membrane</keyword>
<comment type="subcellular location">
    <subcellularLocation>
        <location evidence="1">Cell inner membrane</location>
        <topology evidence="1">Multi-pass membrane protein</topology>
    </subcellularLocation>
</comment>
<evidence type="ECO:0000313" key="22">
    <source>
        <dbReference type="Proteomes" id="UP000476837"/>
    </source>
</evidence>
<dbReference type="GO" id="GO:0004713">
    <property type="term" value="F:protein tyrosine kinase activity"/>
    <property type="evidence" value="ECO:0007669"/>
    <property type="project" value="TreeGrafter"/>
</dbReference>
<keyword evidence="14" id="KW-0829">Tyrosine-protein kinase</keyword>
<evidence type="ECO:0000256" key="15">
    <source>
        <dbReference type="ARBA" id="ARBA00051245"/>
    </source>
</evidence>
<evidence type="ECO:0000256" key="12">
    <source>
        <dbReference type="ARBA" id="ARBA00022989"/>
    </source>
</evidence>
<evidence type="ECO:0000259" key="20">
    <source>
        <dbReference type="Pfam" id="PF13614"/>
    </source>
</evidence>
<organism evidence="21 22">
    <name type="scientific">Azospirillum brasilense</name>
    <dbReference type="NCBI Taxonomy" id="192"/>
    <lineage>
        <taxon>Bacteria</taxon>
        <taxon>Pseudomonadati</taxon>
        <taxon>Pseudomonadota</taxon>
        <taxon>Alphaproteobacteria</taxon>
        <taxon>Rhodospirillales</taxon>
        <taxon>Azospirillaceae</taxon>
        <taxon>Azospirillum</taxon>
    </lineage>
</organism>
<feature type="region of interest" description="Disordered" evidence="17">
    <location>
        <begin position="53"/>
        <end position="110"/>
    </location>
</feature>
<feature type="transmembrane region" description="Helical" evidence="18">
    <location>
        <begin position="149"/>
        <end position="166"/>
    </location>
</feature>
<keyword evidence="9" id="KW-0547">Nucleotide-binding</keyword>
<evidence type="ECO:0000259" key="19">
    <source>
        <dbReference type="Pfam" id="PF02706"/>
    </source>
</evidence>
<dbReference type="EC" id="2.7.10.2" evidence="4"/>
<evidence type="ECO:0000256" key="7">
    <source>
        <dbReference type="ARBA" id="ARBA00022679"/>
    </source>
</evidence>